<dbReference type="AlphaFoldDB" id="A0A366EEG2"/>
<accession>A0A366EEG2</accession>
<evidence type="ECO:0000313" key="3">
    <source>
        <dbReference type="Proteomes" id="UP000252254"/>
    </source>
</evidence>
<dbReference type="EMBL" id="QNRI01000002">
    <property type="protein sequence ID" value="RBP00708.1"/>
    <property type="molecule type" value="Genomic_DNA"/>
</dbReference>
<dbReference type="Proteomes" id="UP000252254">
    <property type="component" value="Unassembled WGS sequence"/>
</dbReference>
<proteinExistence type="predicted"/>
<protein>
    <submittedName>
        <fullName evidence="2">Uncharacterized protein</fullName>
    </submittedName>
</protein>
<evidence type="ECO:0000313" key="2">
    <source>
        <dbReference type="EMBL" id="RBP00708.1"/>
    </source>
</evidence>
<organism evidence="2 3">
    <name type="scientific">Paraliobacillus ryukyuensis</name>
    <dbReference type="NCBI Taxonomy" id="200904"/>
    <lineage>
        <taxon>Bacteria</taxon>
        <taxon>Bacillati</taxon>
        <taxon>Bacillota</taxon>
        <taxon>Bacilli</taxon>
        <taxon>Bacillales</taxon>
        <taxon>Bacillaceae</taxon>
        <taxon>Paraliobacillus</taxon>
    </lineage>
</organism>
<keyword evidence="3" id="KW-1185">Reference proteome</keyword>
<feature type="compositionally biased region" description="Basic and acidic residues" evidence="1">
    <location>
        <begin position="1"/>
        <end position="11"/>
    </location>
</feature>
<sequence length="43" mass="5003">MARRRIEDGAQHRAKKQTASATELLRYANKNSTIPFDWSKLNK</sequence>
<name>A0A366EEG2_9BACI</name>
<dbReference type="RefSeq" id="WP_256860604.1">
    <property type="nucleotide sequence ID" value="NZ_BAABQN010000002.1"/>
</dbReference>
<evidence type="ECO:0000256" key="1">
    <source>
        <dbReference type="SAM" id="MobiDB-lite"/>
    </source>
</evidence>
<gene>
    <name evidence="2" type="ORF">DES48_102476</name>
</gene>
<reference evidence="2 3" key="1">
    <citation type="submission" date="2018-06" db="EMBL/GenBank/DDBJ databases">
        <title>Genomic Encyclopedia of Type Strains, Phase IV (KMG-IV): sequencing the most valuable type-strain genomes for metagenomic binning, comparative biology and taxonomic classification.</title>
        <authorList>
            <person name="Goeker M."/>
        </authorList>
    </citation>
    <scope>NUCLEOTIDE SEQUENCE [LARGE SCALE GENOMIC DNA]</scope>
    <source>
        <strain evidence="2 3">DSM 15140</strain>
    </source>
</reference>
<comment type="caution">
    <text evidence="2">The sequence shown here is derived from an EMBL/GenBank/DDBJ whole genome shotgun (WGS) entry which is preliminary data.</text>
</comment>
<feature type="region of interest" description="Disordered" evidence="1">
    <location>
        <begin position="1"/>
        <end position="22"/>
    </location>
</feature>